<comment type="caution">
    <text evidence="1">The sequence shown here is derived from an EMBL/GenBank/DDBJ whole genome shotgun (WGS) entry which is preliminary data.</text>
</comment>
<organism evidence="1 2">
    <name type="scientific">Acetonema longum DSM 6540</name>
    <dbReference type="NCBI Taxonomy" id="1009370"/>
    <lineage>
        <taxon>Bacteria</taxon>
        <taxon>Bacillati</taxon>
        <taxon>Bacillota</taxon>
        <taxon>Negativicutes</taxon>
        <taxon>Acetonemataceae</taxon>
        <taxon>Acetonema</taxon>
    </lineage>
</organism>
<dbReference type="PANTHER" id="PTHR35810:SF1">
    <property type="entry name" value="CYTOPLASMIC PROTEIN"/>
    <property type="match status" value="1"/>
</dbReference>
<evidence type="ECO:0000313" key="1">
    <source>
        <dbReference type="EMBL" id="EGO62685.1"/>
    </source>
</evidence>
<dbReference type="OrthoDB" id="9802752at2"/>
<dbReference type="STRING" id="1009370.ALO_16941"/>
<dbReference type="RefSeq" id="WP_004097930.1">
    <property type="nucleotide sequence ID" value="NZ_AFGF01000183.1"/>
</dbReference>
<dbReference type="PANTHER" id="PTHR35810">
    <property type="entry name" value="CYTOPLASMIC PROTEIN-RELATED"/>
    <property type="match status" value="1"/>
</dbReference>
<dbReference type="EMBL" id="AFGF01000183">
    <property type="protein sequence ID" value="EGO62685.1"/>
    <property type="molecule type" value="Genomic_DNA"/>
</dbReference>
<reference evidence="1 2" key="1">
    <citation type="journal article" date="2011" name="EMBO J.">
        <title>Structural diversity of bacterial flagellar motors.</title>
        <authorList>
            <person name="Chen S."/>
            <person name="Beeby M."/>
            <person name="Murphy G.E."/>
            <person name="Leadbetter J.R."/>
            <person name="Hendrixson D.R."/>
            <person name="Briegel A."/>
            <person name="Li Z."/>
            <person name="Shi J."/>
            <person name="Tocheva E.I."/>
            <person name="Muller A."/>
            <person name="Dobro M.J."/>
            <person name="Jensen G.J."/>
        </authorList>
    </citation>
    <scope>NUCLEOTIDE SEQUENCE [LARGE SCALE GENOMIC DNA]</scope>
    <source>
        <strain evidence="1 2">DSM 6540</strain>
    </source>
</reference>
<gene>
    <name evidence="1" type="ORF">ALO_16941</name>
</gene>
<dbReference type="Proteomes" id="UP000003240">
    <property type="component" value="Unassembled WGS sequence"/>
</dbReference>
<keyword evidence="2" id="KW-1185">Reference proteome</keyword>
<evidence type="ECO:0000313" key="2">
    <source>
        <dbReference type="Proteomes" id="UP000003240"/>
    </source>
</evidence>
<accession>F7NMQ7</accession>
<dbReference type="AlphaFoldDB" id="F7NMQ7"/>
<name>F7NMQ7_9FIRM</name>
<protein>
    <submittedName>
        <fullName evidence="1">Uncharacterized protein</fullName>
    </submittedName>
</protein>
<sequence length="72" mass="8528">MNLEEKIILYTTDSGNVSVSVRFENGNFWMIQKAIAELFETDRSVITKHLSNIYARKNWIRSQPVQNLHRFK</sequence>
<proteinExistence type="predicted"/>
<dbReference type="eggNOG" id="COG3943">
    <property type="taxonomic scope" value="Bacteria"/>
</dbReference>